<reference evidence="1" key="1">
    <citation type="submission" date="2018-04" db="EMBL/GenBank/DDBJ databases">
        <title>Genomes of the Obligate Erwinia dacicola and Facultative Enterobacter sp. OLF Endosymbionts of the Olive Fruit fly, Bactrocera oleae.</title>
        <authorList>
            <person name="Estes A.M."/>
            <person name="Hearn D.J."/>
            <person name="Agarwal S."/>
            <person name="Pierson E.A."/>
            <person name="Dunning-Hotopp J.C."/>
        </authorList>
    </citation>
    <scope>NUCLEOTIDE SEQUENCE [LARGE SCALE GENOMIC DNA]</scope>
    <source>
        <strain evidence="1">Oroville</strain>
    </source>
</reference>
<protein>
    <submittedName>
        <fullName evidence="1">Uncharacterized protein</fullName>
    </submittedName>
</protein>
<dbReference type="EMBL" id="LJAM02000373">
    <property type="protein sequence ID" value="RAP70353.1"/>
    <property type="molecule type" value="Genomic_DNA"/>
</dbReference>
<keyword evidence="2" id="KW-1185">Reference proteome</keyword>
<dbReference type="AlphaFoldDB" id="A0A328TLQ0"/>
<name>A0A328TLQ0_9GAMM</name>
<accession>A0A328TLQ0</accession>
<comment type="caution">
    <text evidence="1">The sequence shown here is derived from an EMBL/GenBank/DDBJ whole genome shotgun (WGS) entry which is preliminary data.</text>
</comment>
<organism evidence="1 2">
    <name type="scientific">Candidatus Erwinia dacicola</name>
    <dbReference type="NCBI Taxonomy" id="252393"/>
    <lineage>
        <taxon>Bacteria</taxon>
        <taxon>Pseudomonadati</taxon>
        <taxon>Pseudomonadota</taxon>
        <taxon>Gammaproteobacteria</taxon>
        <taxon>Enterobacterales</taxon>
        <taxon>Erwiniaceae</taxon>
        <taxon>Erwinia</taxon>
    </lineage>
</organism>
<evidence type="ECO:0000313" key="1">
    <source>
        <dbReference type="EMBL" id="RAP70353.1"/>
    </source>
</evidence>
<gene>
    <name evidence="1" type="ORF">ACZ87_02841</name>
</gene>
<proteinExistence type="predicted"/>
<dbReference type="Proteomes" id="UP000244334">
    <property type="component" value="Unassembled WGS sequence"/>
</dbReference>
<sequence length="40" mass="4256">MAGSRNKMTTVDAQASDIKVRAVQRATRMAFLIAGIGMTS</sequence>
<evidence type="ECO:0000313" key="2">
    <source>
        <dbReference type="Proteomes" id="UP000244334"/>
    </source>
</evidence>